<dbReference type="PROSITE" id="PS50031">
    <property type="entry name" value="EH"/>
    <property type="match status" value="2"/>
</dbReference>
<dbReference type="Gene3D" id="1.10.238.10">
    <property type="entry name" value="EF-hand"/>
    <property type="match status" value="2"/>
</dbReference>
<feature type="compositionally biased region" description="Low complexity" evidence="2">
    <location>
        <begin position="286"/>
        <end position="315"/>
    </location>
</feature>
<reference evidence="5" key="1">
    <citation type="submission" date="2019-06" db="EMBL/GenBank/DDBJ databases">
        <authorList>
            <person name="Zheng W."/>
        </authorList>
    </citation>
    <scope>NUCLEOTIDE SEQUENCE</scope>
    <source>
        <strain evidence="5">QDHG01</strain>
    </source>
</reference>
<evidence type="ECO:0000313" key="6">
    <source>
        <dbReference type="Proteomes" id="UP000785679"/>
    </source>
</evidence>
<gene>
    <name evidence="5" type="ORF">FGO68_gene5572</name>
</gene>
<evidence type="ECO:0000259" key="3">
    <source>
        <dbReference type="PROSITE" id="PS50031"/>
    </source>
</evidence>
<evidence type="ECO:0008006" key="7">
    <source>
        <dbReference type="Google" id="ProtNLM"/>
    </source>
</evidence>
<feature type="region of interest" description="Disordered" evidence="2">
    <location>
        <begin position="498"/>
        <end position="537"/>
    </location>
</feature>
<dbReference type="InterPro" id="IPR000261">
    <property type="entry name" value="EH_dom"/>
</dbReference>
<feature type="domain" description="EH" evidence="3">
    <location>
        <begin position="1"/>
        <end position="92"/>
    </location>
</feature>
<feature type="coiled-coil region" evidence="1">
    <location>
        <begin position="424"/>
        <end position="458"/>
    </location>
</feature>
<dbReference type="Proteomes" id="UP000785679">
    <property type="component" value="Unassembled WGS sequence"/>
</dbReference>
<feature type="compositionally biased region" description="Low complexity" evidence="2">
    <location>
        <begin position="380"/>
        <end position="395"/>
    </location>
</feature>
<organism evidence="5 6">
    <name type="scientific">Halteria grandinella</name>
    <dbReference type="NCBI Taxonomy" id="5974"/>
    <lineage>
        <taxon>Eukaryota</taxon>
        <taxon>Sar</taxon>
        <taxon>Alveolata</taxon>
        <taxon>Ciliophora</taxon>
        <taxon>Intramacronucleata</taxon>
        <taxon>Spirotrichea</taxon>
        <taxon>Stichotrichia</taxon>
        <taxon>Sporadotrichida</taxon>
        <taxon>Halteriidae</taxon>
        <taxon>Halteria</taxon>
    </lineage>
</organism>
<feature type="compositionally biased region" description="Low complexity" evidence="2">
    <location>
        <begin position="330"/>
        <end position="340"/>
    </location>
</feature>
<dbReference type="PANTHER" id="PTHR11216:SF174">
    <property type="entry name" value="GH06923P"/>
    <property type="match status" value="1"/>
</dbReference>
<name>A0A8J8NX60_HALGN</name>
<keyword evidence="1" id="KW-0175">Coiled coil</keyword>
<dbReference type="GO" id="GO:0016197">
    <property type="term" value="P:endosomal transport"/>
    <property type="evidence" value="ECO:0007669"/>
    <property type="project" value="TreeGrafter"/>
</dbReference>
<dbReference type="SUPFAM" id="SSF47473">
    <property type="entry name" value="EF-hand"/>
    <property type="match status" value="2"/>
</dbReference>
<evidence type="ECO:0000259" key="4">
    <source>
        <dbReference type="PROSITE" id="PS50222"/>
    </source>
</evidence>
<sequence>MQADPSGNNKVGGKEGVGFFKRSGLEKDVLRNIWLLAAKTSNEYLMRDEFYLALRLIAYAQNGIQPTEESIRFNLEAPLPKFDPVPLALPPSEPGLQNTQIKRQQQPTAEEIAKHIPDLDKLNIDALNQLHSLIPSVNQAEQEKMQMNQQQQMMRQQEMMLKQMMQQARQSPWYIQQDDIQRYQKIFGSFDQGGQGFLTSDQMRSVMDQTKLEKPICDHVWQMVNPKGMDRFDVRMFAMAMHFLYNKKKHGDGMNLPGAIPEETIMSIDPENYMKMKQQMMNMRQPMQNPAQQMQQQLQVPKQVQPQQAPPQQDMKPPHMQSNDLMSFEPPKQQPQQQQQLDVDNLLGGMQQQPPQPHKGMSPVKANHQIQPNMAPPMSPQVHHPQQQPHQQTPPTRIDPSRIAQRREEVAFLTQVHKQDQTLHNEILQENTRLQKQLEDLDREFAQLKVKIEQQRVLLQQDKSKQGTLRSQVDDKQHQIGVHRQTLESLMGERISQHQESHYAESYQAPAMPRRDSYATQQQQHYQTYSQPLARTSTVSQEQASSYTGYDYGGVPANNSNLYDYYQNSYAADGGFGAGSSQPFGGAQQQSHYQQEVHVAPKQPEPVTTSSVPSGGNFAMRFDFDNFDSELGSIGGAAAHQSAPGNADAGNFDLGGTFDFS</sequence>
<dbReference type="GO" id="GO:0006897">
    <property type="term" value="P:endocytosis"/>
    <property type="evidence" value="ECO:0007669"/>
    <property type="project" value="TreeGrafter"/>
</dbReference>
<comment type="caution">
    <text evidence="5">The sequence shown here is derived from an EMBL/GenBank/DDBJ whole genome shotgun (WGS) entry which is preliminary data.</text>
</comment>
<evidence type="ECO:0000313" key="5">
    <source>
        <dbReference type="EMBL" id="TNV82813.1"/>
    </source>
</evidence>
<dbReference type="GO" id="GO:0005886">
    <property type="term" value="C:plasma membrane"/>
    <property type="evidence" value="ECO:0007669"/>
    <property type="project" value="TreeGrafter"/>
</dbReference>
<accession>A0A8J8NX60</accession>
<feature type="domain" description="EF-hand" evidence="4">
    <location>
        <begin position="178"/>
        <end position="213"/>
    </location>
</feature>
<protein>
    <recommendedName>
        <fullName evidence="7">EH domain-containing protein</fullName>
    </recommendedName>
</protein>
<feature type="region of interest" description="Disordered" evidence="2">
    <location>
        <begin position="581"/>
        <end position="614"/>
    </location>
</feature>
<keyword evidence="6" id="KW-1185">Reference proteome</keyword>
<proteinExistence type="predicted"/>
<feature type="domain" description="EH" evidence="3">
    <location>
        <begin position="179"/>
        <end position="271"/>
    </location>
</feature>
<feature type="compositionally biased region" description="Polar residues" evidence="2">
    <location>
        <begin position="581"/>
        <end position="594"/>
    </location>
</feature>
<evidence type="ECO:0000256" key="1">
    <source>
        <dbReference type="SAM" id="Coils"/>
    </source>
</evidence>
<dbReference type="SMART" id="SM00027">
    <property type="entry name" value="EH"/>
    <property type="match status" value="2"/>
</dbReference>
<dbReference type="GO" id="GO:0005737">
    <property type="term" value="C:cytoplasm"/>
    <property type="evidence" value="ECO:0007669"/>
    <property type="project" value="TreeGrafter"/>
</dbReference>
<dbReference type="InterPro" id="IPR011992">
    <property type="entry name" value="EF-hand-dom_pair"/>
</dbReference>
<dbReference type="GO" id="GO:0005509">
    <property type="term" value="F:calcium ion binding"/>
    <property type="evidence" value="ECO:0007669"/>
    <property type="project" value="InterPro"/>
</dbReference>
<dbReference type="InterPro" id="IPR002048">
    <property type="entry name" value="EF_hand_dom"/>
</dbReference>
<dbReference type="Pfam" id="PF12763">
    <property type="entry name" value="EH"/>
    <property type="match status" value="2"/>
</dbReference>
<evidence type="ECO:0000256" key="2">
    <source>
        <dbReference type="SAM" id="MobiDB-lite"/>
    </source>
</evidence>
<dbReference type="AlphaFoldDB" id="A0A8J8NX60"/>
<dbReference type="EMBL" id="RRYP01004508">
    <property type="protein sequence ID" value="TNV82813.1"/>
    <property type="molecule type" value="Genomic_DNA"/>
</dbReference>
<dbReference type="OrthoDB" id="313394at2759"/>
<dbReference type="PANTHER" id="PTHR11216">
    <property type="entry name" value="EH DOMAIN"/>
    <property type="match status" value="1"/>
</dbReference>
<dbReference type="PROSITE" id="PS50222">
    <property type="entry name" value="EF_HAND_2"/>
    <property type="match status" value="1"/>
</dbReference>
<feature type="compositionally biased region" description="Low complexity" evidence="2">
    <location>
        <begin position="518"/>
        <end position="531"/>
    </location>
</feature>
<feature type="coiled-coil region" evidence="1">
    <location>
        <begin position="137"/>
        <end position="167"/>
    </location>
</feature>
<feature type="region of interest" description="Disordered" evidence="2">
    <location>
        <begin position="286"/>
        <end position="398"/>
    </location>
</feature>